<evidence type="ECO:0000313" key="1">
    <source>
        <dbReference type="EMBL" id="SDF28718.1"/>
    </source>
</evidence>
<dbReference type="PROSITE" id="PS51257">
    <property type="entry name" value="PROKAR_LIPOPROTEIN"/>
    <property type="match status" value="1"/>
</dbReference>
<dbReference type="OrthoDB" id="106898at2"/>
<proteinExistence type="predicted"/>
<sequence length="503" mass="53215">MKSVSVARSAAALLCATVVVLLTGCGYRPYKTTENQFAGRPVPPSKLTQRVMVAISQASLLGGGLEVLDAKRDIRSNVYVANSTTMISAYSSNAKSIINYPEQMRGYVYSSDGAINTINYSTEAGSGTTASTTGALSSYFVSQDVYSVLTAVESSGLFVMNAPSTASATTSSVMTTYSFPVPSVYKVVANPSHSVILLMLRNSNNVYRVLQLNANQAGNQTPPANSLTCMPVNNPVYCIVPVNPPDGTSNGTPQPTFHRPYDAYFSPDGSQVYFLNCGRECGGTSATGDDVSGVSFVDLNTLRIDYYPPNGAAVSPSTTFVSVPGGATAAISDGNTLYVSGQSLQTDGLFGGNLSLIPLSTKTISATYSISDGTHTKMLFADNNTLWIGSSNCASGERQAHNQNYNCLTRYDITNRTAGIVPNVTPGGSTTVPYPNENLDKYYYGSLTGLCWVESLNKVYTAYGGQVHAFNTVDGSEIDNTNITVQGTANDVAYMDASTNEVN</sequence>
<dbReference type="SUPFAM" id="SSF50969">
    <property type="entry name" value="YVTN repeat-like/Quinoprotein amine dehydrogenase"/>
    <property type="match status" value="1"/>
</dbReference>
<organism evidence="1 2">
    <name type="scientific">Terriglobus roseus</name>
    <dbReference type="NCBI Taxonomy" id="392734"/>
    <lineage>
        <taxon>Bacteria</taxon>
        <taxon>Pseudomonadati</taxon>
        <taxon>Acidobacteriota</taxon>
        <taxon>Terriglobia</taxon>
        <taxon>Terriglobales</taxon>
        <taxon>Acidobacteriaceae</taxon>
        <taxon>Terriglobus</taxon>
    </lineage>
</organism>
<dbReference type="Proteomes" id="UP000182427">
    <property type="component" value="Chromosome I"/>
</dbReference>
<dbReference type="AlphaFoldDB" id="A0A1G7JUW8"/>
<accession>A0A1G7JUW8</accession>
<dbReference type="RefSeq" id="WP_083344969.1">
    <property type="nucleotide sequence ID" value="NZ_LT629690.1"/>
</dbReference>
<dbReference type="EMBL" id="LT629690">
    <property type="protein sequence ID" value="SDF28718.1"/>
    <property type="molecule type" value="Genomic_DNA"/>
</dbReference>
<dbReference type="InterPro" id="IPR011044">
    <property type="entry name" value="Quino_amine_DH_bsu"/>
</dbReference>
<evidence type="ECO:0000313" key="2">
    <source>
        <dbReference type="Proteomes" id="UP000182427"/>
    </source>
</evidence>
<protein>
    <submittedName>
        <fullName evidence="1">Uncharacterized protein</fullName>
    </submittedName>
</protein>
<name>A0A1G7JUW8_9BACT</name>
<reference evidence="1 2" key="1">
    <citation type="submission" date="2016-10" db="EMBL/GenBank/DDBJ databases">
        <authorList>
            <person name="de Groot N.N."/>
        </authorList>
    </citation>
    <scope>NUCLEOTIDE SEQUENCE [LARGE SCALE GENOMIC DNA]</scope>
    <source>
        <strain evidence="1 2">GAS232</strain>
    </source>
</reference>
<keyword evidence="2" id="KW-1185">Reference proteome</keyword>
<gene>
    <name evidence="1" type="ORF">SAMN05444167_1957</name>
</gene>